<feature type="transmembrane region" description="Helical" evidence="11">
    <location>
        <begin position="98"/>
        <end position="116"/>
    </location>
</feature>
<dbReference type="AlphaFoldDB" id="A0A7V7PKP0"/>
<evidence type="ECO:0000313" key="13">
    <source>
        <dbReference type="Proteomes" id="UP000432089"/>
    </source>
</evidence>
<evidence type="ECO:0000256" key="10">
    <source>
        <dbReference type="ARBA" id="ARBA00035686"/>
    </source>
</evidence>
<gene>
    <name evidence="12" type="ORF">F6X38_21685</name>
</gene>
<feature type="transmembrane region" description="Helical" evidence="11">
    <location>
        <begin position="44"/>
        <end position="65"/>
    </location>
</feature>
<keyword evidence="4" id="KW-0997">Cell inner membrane</keyword>
<evidence type="ECO:0000256" key="2">
    <source>
        <dbReference type="ARBA" id="ARBA00022448"/>
    </source>
</evidence>
<keyword evidence="8 11" id="KW-0472">Membrane</keyword>
<feature type="transmembrane region" description="Helical" evidence="11">
    <location>
        <begin position="71"/>
        <end position="91"/>
    </location>
</feature>
<reference evidence="12 13" key="1">
    <citation type="submission" date="2019-09" db="EMBL/GenBank/DDBJ databases">
        <title>YIM 132180 draft genome.</title>
        <authorList>
            <person name="Zhang K."/>
        </authorList>
    </citation>
    <scope>NUCLEOTIDE SEQUENCE [LARGE SCALE GENOMIC DNA]</scope>
    <source>
        <strain evidence="12 13">YIM 132180</strain>
    </source>
</reference>
<comment type="caution">
    <text evidence="12">The sequence shown here is derived from an EMBL/GenBank/DDBJ whole genome shotgun (WGS) entry which is preliminary data.</text>
</comment>
<accession>A0A7V7PKP0</accession>
<dbReference type="GO" id="GO:0005886">
    <property type="term" value="C:plasma membrane"/>
    <property type="evidence" value="ECO:0007669"/>
    <property type="project" value="UniProtKB-SubCell"/>
</dbReference>
<feature type="transmembrane region" description="Helical" evidence="11">
    <location>
        <begin position="326"/>
        <end position="349"/>
    </location>
</feature>
<dbReference type="EMBL" id="VZDO01000024">
    <property type="protein sequence ID" value="KAB0676314.1"/>
    <property type="molecule type" value="Genomic_DNA"/>
</dbReference>
<evidence type="ECO:0000256" key="4">
    <source>
        <dbReference type="ARBA" id="ARBA00022519"/>
    </source>
</evidence>
<organism evidence="12 13">
    <name type="scientific">Plantimonas leprariae</name>
    <dbReference type="NCBI Taxonomy" id="2615207"/>
    <lineage>
        <taxon>Bacteria</taxon>
        <taxon>Pseudomonadati</taxon>
        <taxon>Pseudomonadota</taxon>
        <taxon>Alphaproteobacteria</taxon>
        <taxon>Hyphomicrobiales</taxon>
        <taxon>Aurantimonadaceae</taxon>
        <taxon>Plantimonas</taxon>
    </lineage>
</organism>
<dbReference type="GO" id="GO:0022857">
    <property type="term" value="F:transmembrane transporter activity"/>
    <property type="evidence" value="ECO:0007669"/>
    <property type="project" value="InterPro"/>
</dbReference>
<dbReference type="CDD" id="cd06579">
    <property type="entry name" value="TM_PBP1_transp_AraH_like"/>
    <property type="match status" value="1"/>
</dbReference>
<feature type="transmembrane region" description="Helical" evidence="11">
    <location>
        <begin position="150"/>
        <end position="172"/>
    </location>
</feature>
<evidence type="ECO:0000256" key="5">
    <source>
        <dbReference type="ARBA" id="ARBA00022597"/>
    </source>
</evidence>
<dbReference type="Pfam" id="PF02653">
    <property type="entry name" value="BPD_transp_2"/>
    <property type="match status" value="1"/>
</dbReference>
<keyword evidence="2" id="KW-0813">Transport</keyword>
<sequence length="357" mass="36577">MGACRRERRIDGGGTVSAIAPVRSRGVGGGGLGRLARRPETGSFLGLLVVFVFFAILGGKVFVGAPGWSSWLNMAADVGFIALPVGLLMIAGYLDISVGAVLPASSLTVAIVAGHYHLPVAIGIAAGLALGLLVGFVNGLLVTRTRIPSLIITIGTMFGVMGLTLGLTILIAGSTGVFIRPDAVTKSLFGGALGGMFQVSIFWWLGFVAVVYYLLHVSPWGNWVYALGGDPESARNAGISTRRLTIQLYMLSGFAAAFVGVTQVITFGSAQVAAGNSFIFNSIMCVVIGGVSLTGGAGSVIGIAFGTATFAIVNQGIFFSGLDPNLGSVIIGALLLAAVLSNDSFRALALSYAAKKK</sequence>
<dbReference type="InterPro" id="IPR001851">
    <property type="entry name" value="ABC_transp_permease"/>
</dbReference>
<evidence type="ECO:0000256" key="1">
    <source>
        <dbReference type="ARBA" id="ARBA00004651"/>
    </source>
</evidence>
<evidence type="ECO:0000256" key="6">
    <source>
        <dbReference type="ARBA" id="ARBA00022692"/>
    </source>
</evidence>
<evidence type="ECO:0000256" key="8">
    <source>
        <dbReference type="ARBA" id="ARBA00023136"/>
    </source>
</evidence>
<evidence type="ECO:0000256" key="11">
    <source>
        <dbReference type="SAM" id="Phobius"/>
    </source>
</evidence>
<dbReference type="PANTHER" id="PTHR32196:SF32">
    <property type="entry name" value="XYLOSE TRANSPORT SYSTEM PERMEASE PROTEIN XYLH"/>
    <property type="match status" value="1"/>
</dbReference>
<keyword evidence="5" id="KW-0762">Sugar transport</keyword>
<proteinExistence type="predicted"/>
<name>A0A7V7PKP0_9HYPH</name>
<evidence type="ECO:0000256" key="3">
    <source>
        <dbReference type="ARBA" id="ARBA00022475"/>
    </source>
</evidence>
<feature type="transmembrane region" description="Helical" evidence="11">
    <location>
        <begin position="122"/>
        <end position="143"/>
    </location>
</feature>
<feature type="transmembrane region" description="Helical" evidence="11">
    <location>
        <begin position="192"/>
        <end position="215"/>
    </location>
</feature>
<keyword evidence="3" id="KW-1003">Cell membrane</keyword>
<dbReference type="PANTHER" id="PTHR32196">
    <property type="entry name" value="ABC TRANSPORTER PERMEASE PROTEIN YPHD-RELATED-RELATED"/>
    <property type="match status" value="1"/>
</dbReference>
<keyword evidence="13" id="KW-1185">Reference proteome</keyword>
<feature type="transmembrane region" description="Helical" evidence="11">
    <location>
        <begin position="248"/>
        <end position="267"/>
    </location>
</feature>
<evidence type="ECO:0000313" key="12">
    <source>
        <dbReference type="EMBL" id="KAB0676314.1"/>
    </source>
</evidence>
<keyword evidence="6 11" id="KW-0812">Transmembrane</keyword>
<keyword evidence="7 11" id="KW-1133">Transmembrane helix</keyword>
<comment type="function">
    <text evidence="9">Part of the binding-protein-dependent transport system for D-xylose. Probably responsible for the translocation of the substrate across the membrane.</text>
</comment>
<evidence type="ECO:0000256" key="9">
    <source>
        <dbReference type="ARBA" id="ARBA00035611"/>
    </source>
</evidence>
<dbReference type="Proteomes" id="UP000432089">
    <property type="component" value="Unassembled WGS sequence"/>
</dbReference>
<comment type="subcellular location">
    <subcellularLocation>
        <location evidence="1">Cell membrane</location>
        <topology evidence="1">Multi-pass membrane protein</topology>
    </subcellularLocation>
</comment>
<protein>
    <recommendedName>
        <fullName evidence="10">Xylose transport system permease protein XylH</fullName>
    </recommendedName>
</protein>
<evidence type="ECO:0000256" key="7">
    <source>
        <dbReference type="ARBA" id="ARBA00022989"/>
    </source>
</evidence>